<dbReference type="eggNOG" id="ENOG5032YA5">
    <property type="taxonomic scope" value="Bacteria"/>
</dbReference>
<gene>
    <name evidence="2" type="ORF">DesU5LDRAFT_0255</name>
</gene>
<dbReference type="STRING" id="596152.DesU5LDRAFT_0255"/>
<keyword evidence="1" id="KW-0472">Membrane</keyword>
<evidence type="ECO:0000256" key="1">
    <source>
        <dbReference type="SAM" id="Phobius"/>
    </source>
</evidence>
<dbReference type="OrthoDB" id="5457666at2"/>
<sequence length="275" mass="27915">MTEAGLLRLRGILGWLATACCLCAGLGLADSFLDSIHTGPNTFKILAGGTENLSGPMPPEASGASDMRPTLDHPGLSVAITTQAQGFWLGNRMWLALVTAAPDAAPGTATIVLRGPQEDAASPPQIFTLLVYPDQAALDAASHSRIRQFFGIAPLTAAAGGAVAAILVGLCVYLTSRRVEAIWKREGKAVVYMTKKTPDGLLISFGLGTEHGLATGAAVAVHDESGLSVAMASVVRCSGADAAALVTNGGKVALGNIVSLPSCPETGKARAAAGS</sequence>
<organism evidence="2">
    <name type="scientific">Desulfovibrio sp. U5L</name>
    <dbReference type="NCBI Taxonomy" id="596152"/>
    <lineage>
        <taxon>Bacteria</taxon>
        <taxon>Pseudomonadati</taxon>
        <taxon>Thermodesulfobacteriota</taxon>
        <taxon>Desulfovibrionia</taxon>
        <taxon>Desulfovibrionales</taxon>
        <taxon>Desulfovibrionaceae</taxon>
        <taxon>Desulfovibrio</taxon>
    </lineage>
</organism>
<keyword evidence="1" id="KW-0812">Transmembrane</keyword>
<protein>
    <submittedName>
        <fullName evidence="2">Uncharacterized protein</fullName>
    </submittedName>
</protein>
<dbReference type="HOGENOM" id="CLU_086604_0_0_7"/>
<keyword evidence="1" id="KW-1133">Transmembrane helix</keyword>
<evidence type="ECO:0000313" key="2">
    <source>
        <dbReference type="EMBL" id="EIG51971.1"/>
    </source>
</evidence>
<dbReference type="EMBL" id="JH600068">
    <property type="protein sequence ID" value="EIG51971.1"/>
    <property type="molecule type" value="Genomic_DNA"/>
</dbReference>
<reference evidence="2" key="1">
    <citation type="submission" date="2011-11" db="EMBL/GenBank/DDBJ databases">
        <title>Improved High-Quality Draft sequence of Desulfovibrio sp. U5L.</title>
        <authorList>
            <consortium name="US DOE Joint Genome Institute"/>
            <person name="Lucas S."/>
            <person name="Han J."/>
            <person name="Lapidus A."/>
            <person name="Cheng J.-F."/>
            <person name="Goodwin L."/>
            <person name="Pitluck S."/>
            <person name="Peters L."/>
            <person name="Ovchinnikova G."/>
            <person name="Held B."/>
            <person name="Detter J.C."/>
            <person name="Han C."/>
            <person name="Tapia R."/>
            <person name="Land M."/>
            <person name="Hauser L."/>
            <person name="Kyrpides N."/>
            <person name="Ivanova N."/>
            <person name="Pagani I."/>
            <person name="Gabster J."/>
            <person name="Walker C."/>
            <person name="Stolyar S."/>
            <person name="Stahl D."/>
            <person name="Arkin A."/>
            <person name="Dehal P."/>
            <person name="Hazen T."/>
            <person name="Woyke T."/>
        </authorList>
    </citation>
    <scope>NUCLEOTIDE SEQUENCE [LARGE SCALE GENOMIC DNA]</scope>
    <source>
        <strain evidence="2">U5L</strain>
    </source>
</reference>
<proteinExistence type="predicted"/>
<accession>I2PWR5</accession>
<dbReference type="AlphaFoldDB" id="I2PWR5"/>
<name>I2PWR5_9BACT</name>
<feature type="transmembrane region" description="Helical" evidence="1">
    <location>
        <begin position="149"/>
        <end position="175"/>
    </location>
</feature>